<feature type="region of interest" description="Disordered" evidence="1">
    <location>
        <begin position="849"/>
        <end position="889"/>
    </location>
</feature>
<feature type="compositionally biased region" description="Basic and acidic residues" evidence="1">
    <location>
        <begin position="241"/>
        <end position="263"/>
    </location>
</feature>
<feature type="region of interest" description="Disordered" evidence="1">
    <location>
        <begin position="556"/>
        <end position="757"/>
    </location>
</feature>
<feature type="compositionally biased region" description="Polar residues" evidence="1">
    <location>
        <begin position="1170"/>
        <end position="1179"/>
    </location>
</feature>
<feature type="region of interest" description="Disordered" evidence="1">
    <location>
        <begin position="1"/>
        <end position="104"/>
    </location>
</feature>
<feature type="region of interest" description="Disordered" evidence="1">
    <location>
        <begin position="467"/>
        <end position="541"/>
    </location>
</feature>
<feature type="compositionally biased region" description="Polar residues" evidence="1">
    <location>
        <begin position="141"/>
        <end position="165"/>
    </location>
</feature>
<feature type="region of interest" description="Disordered" evidence="1">
    <location>
        <begin position="787"/>
        <end position="825"/>
    </location>
</feature>
<feature type="compositionally biased region" description="Polar residues" evidence="1">
    <location>
        <begin position="1039"/>
        <end position="1049"/>
    </location>
</feature>
<feature type="compositionally biased region" description="Basic and acidic residues" evidence="1">
    <location>
        <begin position="653"/>
        <end position="666"/>
    </location>
</feature>
<keyword evidence="2" id="KW-0472">Membrane</keyword>
<feature type="region of interest" description="Disordered" evidence="1">
    <location>
        <begin position="1261"/>
        <end position="1289"/>
    </location>
</feature>
<dbReference type="EMBL" id="HBUF01104090">
    <property type="protein sequence ID" value="CAG6638819.1"/>
    <property type="molecule type" value="Transcribed_RNA"/>
</dbReference>
<feature type="compositionally biased region" description="Basic and acidic residues" evidence="1">
    <location>
        <begin position="851"/>
        <end position="866"/>
    </location>
</feature>
<feature type="compositionally biased region" description="Basic and acidic residues" evidence="1">
    <location>
        <begin position="313"/>
        <end position="328"/>
    </location>
</feature>
<reference evidence="3" key="1">
    <citation type="submission" date="2021-05" db="EMBL/GenBank/DDBJ databases">
        <authorList>
            <person name="Alioto T."/>
            <person name="Alioto T."/>
            <person name="Gomez Garrido J."/>
        </authorList>
    </citation>
    <scope>NUCLEOTIDE SEQUENCE</scope>
</reference>
<feature type="compositionally biased region" description="Basic and acidic residues" evidence="1">
    <location>
        <begin position="596"/>
        <end position="619"/>
    </location>
</feature>
<keyword evidence="2" id="KW-0812">Transmembrane</keyword>
<sequence length="1367" mass="155250">MDHDYEPITPMSTNRPSTPPPILKVSTSATPDATNSKEKPNDAAPASGSKEKQYLKLPADEDIVTGDADEEYEEEEEEYDEEEVEEEEMSDDQGEFEDDDEEMTAEELQAQMEERFFNQANTPARSAIPVKSKPEPGASGVKTTPSALKQGSPQPQTQSFQQKLKTQADKIKASFQTMSKRKEASNEGTEGNDNEGEPPAKSRFQLNKPRFDRSKFKLPDRPKLKMPDRAKFKMPARPKFKMPERPKFNLPDRSKFKLPDRPKINLPNIKLPKRSNSFKEEGTVAGTSTMGSKKNLFDFHKTMTYPRIFNKRKREENGQTETPEHKTESIPTTSSAPSTPLWKRANLGQKWDRMITELKSRDFHKKMKPNDESSATASQPSPGTRQRSIPGNESLDDSERNKTRSASSGLDTDKEQHSSGASSLRDRKGVLEEINSDEFFLREKGLSRDNVEVSRFLTREIRDAFKADAEKEESEFEDEEEEVPEPEELPQKQTAPPQRSKSFNRFISTTLGRFHKKDKKELEEKKEQYQTYPPRKAERKKRDSVLFVVIPLKDENDPEFAPSIPVNDHTDEDYEVQRQVFKAVAKPKQDNLQVPEPEKRARTPEDNKEQVKPSPENKENVAPIQCVVQAQIEDFPSAPRRKRSLTQSLRNEGILKDVDNNKDNKSLRSVHSIMDPEPGLHQYPTPVAPRRRSRSLGTSLTSEDRTSRGADSMPSEEQEETVGYAIVEKSNHEPPATPPRSKPPRPPPPCRRRRTFNMIRDQGLTNFFTFPRRKSYVEEIPIIEKSYSTVGPTRPPRRSSRSKAPKEPVYADGSIHSDIGYIDNESDTKSIDQRIQDFAEDFIKMEYGGSIEDKDLQSDEVKEKMKGRPLPAPPRPPRKTKQDGEDSDIEDIEQDAKLSGTTPPIDNIAVNLHTDDTSIAIQTDPLTDEYIVTNTDTIDRANSTEKTPTRVIPQKGERKSLNQEKKVNEESKQNDQLNNLEYPTLPLRRDRRSLSKDEIKKDTKILNTSPNETCLAPQQSFIPIDEFCRQQTAANFTSAMQAARPSNNQPGSPRPTPRREPSPPPKPPSRQKGDNNDNSKPFTENEVTFLKAHKLQIEELDVNRIHVNELQASRITVHDMDSDTINVSRINSTSGNLVIDNIELPSDILQSLSQSITGAISFSSATLPNVRSQVPSNETDTVKQDQSSQVSPTQQSIQSQTQSTPSSHESTQTKPQSNDTPTEPEKHRSSPDPDYSVPVPKYYRTRKYSYDSEDVMIVPIPVPRVRRRHHHTTDPTPSTSNRDEDQDSALDLGRRFVNVVTSDIMSLIQTFMNQLPRGEKQQQRDVVQMFICIFITIFALFFLVGYGSGNKTIHTHHWDYQFPPPPP</sequence>
<name>A0A8D8QX43_9HEMI</name>
<feature type="region of interest" description="Disordered" evidence="1">
    <location>
        <begin position="1039"/>
        <end position="1082"/>
    </location>
</feature>
<feature type="compositionally biased region" description="Pro residues" evidence="1">
    <location>
        <begin position="735"/>
        <end position="749"/>
    </location>
</feature>
<feature type="compositionally biased region" description="Basic and acidic residues" evidence="1">
    <location>
        <begin position="350"/>
        <end position="361"/>
    </location>
</feature>
<feature type="compositionally biased region" description="Basic and acidic residues" evidence="1">
    <location>
        <begin position="209"/>
        <end position="231"/>
    </location>
</feature>
<feature type="transmembrane region" description="Helical" evidence="2">
    <location>
        <begin position="1326"/>
        <end position="1346"/>
    </location>
</feature>
<feature type="compositionally biased region" description="Basic and acidic residues" evidence="1">
    <location>
        <begin position="992"/>
        <end position="1004"/>
    </location>
</feature>
<evidence type="ECO:0000313" key="3">
    <source>
        <dbReference type="EMBL" id="CAG6638819.1"/>
    </source>
</evidence>
<evidence type="ECO:0000256" key="2">
    <source>
        <dbReference type="SAM" id="Phobius"/>
    </source>
</evidence>
<feature type="compositionally biased region" description="Basic and acidic residues" evidence="1">
    <location>
        <begin position="519"/>
        <end position="528"/>
    </location>
</feature>
<feature type="compositionally biased region" description="Basic and acidic residues" evidence="1">
    <location>
        <begin position="955"/>
        <end position="973"/>
    </location>
</feature>
<proteinExistence type="predicted"/>
<keyword evidence="2" id="KW-1133">Transmembrane helix</keyword>
<feature type="region of interest" description="Disordered" evidence="1">
    <location>
        <begin position="939"/>
        <end position="1004"/>
    </location>
</feature>
<feature type="compositionally biased region" description="Polar residues" evidence="1">
    <location>
        <begin position="372"/>
        <end position="391"/>
    </location>
</feature>
<organism evidence="3">
    <name type="scientific">Cacopsylla melanoneura</name>
    <dbReference type="NCBI Taxonomy" id="428564"/>
    <lineage>
        <taxon>Eukaryota</taxon>
        <taxon>Metazoa</taxon>
        <taxon>Ecdysozoa</taxon>
        <taxon>Arthropoda</taxon>
        <taxon>Hexapoda</taxon>
        <taxon>Insecta</taxon>
        <taxon>Pterygota</taxon>
        <taxon>Neoptera</taxon>
        <taxon>Paraneoptera</taxon>
        <taxon>Hemiptera</taxon>
        <taxon>Sternorrhyncha</taxon>
        <taxon>Psylloidea</taxon>
        <taxon>Psyllidae</taxon>
        <taxon>Psyllinae</taxon>
        <taxon>Cacopsylla</taxon>
    </lineage>
</organism>
<feature type="region of interest" description="Disordered" evidence="1">
    <location>
        <begin position="1170"/>
        <end position="1240"/>
    </location>
</feature>
<feature type="region of interest" description="Disordered" evidence="1">
    <location>
        <begin position="308"/>
        <end position="429"/>
    </location>
</feature>
<evidence type="ECO:0000256" key="1">
    <source>
        <dbReference type="SAM" id="MobiDB-lite"/>
    </source>
</evidence>
<protein>
    <submittedName>
        <fullName evidence="3">Uncharacterized protein</fullName>
    </submittedName>
</protein>
<feature type="region of interest" description="Disordered" evidence="1">
    <location>
        <begin position="121"/>
        <end position="292"/>
    </location>
</feature>
<feature type="compositionally biased region" description="Low complexity" evidence="1">
    <location>
        <begin position="1184"/>
        <end position="1213"/>
    </location>
</feature>
<feature type="compositionally biased region" description="Polar residues" evidence="1">
    <location>
        <begin position="491"/>
        <end position="511"/>
    </location>
</feature>
<feature type="compositionally biased region" description="Low complexity" evidence="1">
    <location>
        <begin position="331"/>
        <end position="340"/>
    </location>
</feature>
<feature type="compositionally biased region" description="Acidic residues" evidence="1">
    <location>
        <begin position="60"/>
        <end position="104"/>
    </location>
</feature>
<feature type="compositionally biased region" description="Acidic residues" evidence="1">
    <location>
        <begin position="470"/>
        <end position="488"/>
    </location>
</feature>
<dbReference type="EMBL" id="HBUF01347881">
    <property type="protein sequence ID" value="CAG6711171.1"/>
    <property type="molecule type" value="Transcribed_RNA"/>
</dbReference>
<feature type="compositionally biased region" description="Polar residues" evidence="1">
    <location>
        <begin position="25"/>
        <end position="34"/>
    </location>
</feature>
<accession>A0A8D8QX43</accession>